<accession>A0A6B0TQV7</accession>
<reference evidence="1" key="1">
    <citation type="submission" date="2019-12" db="EMBL/GenBank/DDBJ databases">
        <title>An insight into the sialome of adult female Ixodes ricinus ticks feeding for 6 days.</title>
        <authorList>
            <person name="Perner J."/>
            <person name="Ribeiro J.M.C."/>
        </authorList>
    </citation>
    <scope>NUCLEOTIDE SEQUENCE</scope>
    <source>
        <strain evidence="1">Semi-engorged</strain>
        <tissue evidence="1">Salivary glands</tissue>
    </source>
</reference>
<dbReference type="AlphaFoldDB" id="A0A6B0TQV7"/>
<name>A0A6B0TQV7_IXORI</name>
<sequence length="67" mass="7474">MPLPFPTRAPTRRICLVPFVSTHHAGAGVVRPPAREREYTGRPHYTCVCFSCFPSSVVQPGCLFSRQ</sequence>
<proteinExistence type="predicted"/>
<evidence type="ECO:0000313" key="1">
    <source>
        <dbReference type="EMBL" id="MXU82259.1"/>
    </source>
</evidence>
<protein>
    <submittedName>
        <fullName evidence="1">Putative secreted protein</fullName>
    </submittedName>
</protein>
<organism evidence="1">
    <name type="scientific">Ixodes ricinus</name>
    <name type="common">Common tick</name>
    <name type="synonym">Acarus ricinus</name>
    <dbReference type="NCBI Taxonomy" id="34613"/>
    <lineage>
        <taxon>Eukaryota</taxon>
        <taxon>Metazoa</taxon>
        <taxon>Ecdysozoa</taxon>
        <taxon>Arthropoda</taxon>
        <taxon>Chelicerata</taxon>
        <taxon>Arachnida</taxon>
        <taxon>Acari</taxon>
        <taxon>Parasitiformes</taxon>
        <taxon>Ixodida</taxon>
        <taxon>Ixodoidea</taxon>
        <taxon>Ixodidae</taxon>
        <taxon>Ixodinae</taxon>
        <taxon>Ixodes</taxon>
    </lineage>
</organism>
<dbReference type="EMBL" id="GIFC01000176">
    <property type="protein sequence ID" value="MXU82259.1"/>
    <property type="molecule type" value="Transcribed_RNA"/>
</dbReference>